<dbReference type="EMBL" id="JABSTQ010011032">
    <property type="protein sequence ID" value="KAG0415775.1"/>
    <property type="molecule type" value="Genomic_DNA"/>
</dbReference>
<evidence type="ECO:0000313" key="1">
    <source>
        <dbReference type="EMBL" id="KAG0415775.1"/>
    </source>
</evidence>
<evidence type="ECO:0000313" key="2">
    <source>
        <dbReference type="Proteomes" id="UP000805193"/>
    </source>
</evidence>
<organism evidence="1 2">
    <name type="scientific">Ixodes persulcatus</name>
    <name type="common">Taiga tick</name>
    <dbReference type="NCBI Taxonomy" id="34615"/>
    <lineage>
        <taxon>Eukaryota</taxon>
        <taxon>Metazoa</taxon>
        <taxon>Ecdysozoa</taxon>
        <taxon>Arthropoda</taxon>
        <taxon>Chelicerata</taxon>
        <taxon>Arachnida</taxon>
        <taxon>Acari</taxon>
        <taxon>Parasitiformes</taxon>
        <taxon>Ixodida</taxon>
        <taxon>Ixodoidea</taxon>
        <taxon>Ixodidae</taxon>
        <taxon>Ixodinae</taxon>
        <taxon>Ixodes</taxon>
    </lineage>
</organism>
<gene>
    <name evidence="1" type="ORF">HPB47_007049</name>
</gene>
<protein>
    <submittedName>
        <fullName evidence="1">Uncharacterized protein</fullName>
    </submittedName>
</protein>
<sequence>MKEANPLPNFLRVAGHRATFDYSGLKRVCRRCRQEGHVWAQCTTGYCDQLRAAPRAVDAAVEPMQLWTARPREATLPWSPETTPPISRPWTQETRPLPSPPRLRPYHPSAPLPLRHHLTPQPRAHPRLFRRRPHPPHLSQTRPARSDFSQSDGLCPSRRGCCRRHRLCSVSSDSDHLVIDENPAPGGPAATPTDGMDTTITDTPDSDSSRPPHEDSKRTFTSSAKQTEVMHFARMQNCDLLCLQDTNFARFRDVADFEARFSMTAFFSYTPRRATGVGVVVCNRSLLRNATYLFDTEGRTVRFDFFFGKRKFRLVTVYAPTVSTFQHDYFRSLDVHLLDAGPCFLVGDFNCVLDSYADVRCPGQGRSTWSARELRRLVRHFDLVDGWSLLHESTHQSTWNRGASERRIDRLYLPRTLSAALQTCTAVDFPSCPEEISDHRPLLIQFYFDSAVARSSRPWRLDSRILHDEATRRTLGNLVKESLVGVRPEPASWDRLKGQWQSFSTLMGRNLRERHRGLLQDTIVRIRIVRRGGALTPFMRAYLDQLQRRYERYLRLDSTASTVLQAQGIPSVHPEVLRYTHRTSLQAFERQQTPSASESPGRLDNGRVADHFRSLAQSDAPVDRTSVSSHPLVSGLPKISAEDDAGLRRPPSATELWNVLKRMKNGSAPGPDGLPAKFYRTFWHILGNFFTAVVRVYFEDLLLPPFFRLVRIVLIPKEGGDHADPAAWRPITLLNSDYKLLAATLASRLQAFLPELVNPRQTCSVSGRSIHTLTTLTRDILEFTRSRRANGLLVSLDQAKAFDRVEHQYFLGVLDGFGFSSESAQLFAALNSDLRSDLFLNGSLVARFPVTRGVRQGCPLSPVLFVLSLEPFLVGVDRHHSISGLALPGSDELRVSAYADDVTLYLRDEDSLVKAPRLFDEYACLYGARLNPEKSKSLCIGAPPTCPPSQSQSQSPSVFCGRLWHVARVALPPRPFILQVRSVLFSFFWNNRTELVRRSRLCLPRGEGGWSFPCIELAAPILALKTTLAILDDHDNPARPLTLYFLGANNRLLGDSLPSPCRPRAETTPAFYKSTADLFDKLSVHVSREEILEAPASRLVERLVDADQPPPPPGAVRPYPWLALTSSTLPDHVRNFEW</sequence>
<accession>A0AC60P8P0</accession>
<proteinExistence type="predicted"/>
<comment type="caution">
    <text evidence="1">The sequence shown here is derived from an EMBL/GenBank/DDBJ whole genome shotgun (WGS) entry which is preliminary data.</text>
</comment>
<name>A0AC60P8P0_IXOPE</name>
<dbReference type="Proteomes" id="UP000805193">
    <property type="component" value="Unassembled WGS sequence"/>
</dbReference>
<keyword evidence="2" id="KW-1185">Reference proteome</keyword>
<reference evidence="1 2" key="1">
    <citation type="journal article" date="2020" name="Cell">
        <title>Large-Scale Comparative Analyses of Tick Genomes Elucidate Their Genetic Diversity and Vector Capacities.</title>
        <authorList>
            <consortium name="Tick Genome and Microbiome Consortium (TIGMIC)"/>
            <person name="Jia N."/>
            <person name="Wang J."/>
            <person name="Shi W."/>
            <person name="Du L."/>
            <person name="Sun Y."/>
            <person name="Zhan W."/>
            <person name="Jiang J.F."/>
            <person name="Wang Q."/>
            <person name="Zhang B."/>
            <person name="Ji P."/>
            <person name="Bell-Sakyi L."/>
            <person name="Cui X.M."/>
            <person name="Yuan T.T."/>
            <person name="Jiang B.G."/>
            <person name="Yang W.F."/>
            <person name="Lam T.T."/>
            <person name="Chang Q.C."/>
            <person name="Ding S.J."/>
            <person name="Wang X.J."/>
            <person name="Zhu J.G."/>
            <person name="Ruan X.D."/>
            <person name="Zhao L."/>
            <person name="Wei J.T."/>
            <person name="Ye R.Z."/>
            <person name="Que T.C."/>
            <person name="Du C.H."/>
            <person name="Zhou Y.H."/>
            <person name="Cheng J.X."/>
            <person name="Dai P.F."/>
            <person name="Guo W.B."/>
            <person name="Han X.H."/>
            <person name="Huang E.J."/>
            <person name="Li L.F."/>
            <person name="Wei W."/>
            <person name="Gao Y.C."/>
            <person name="Liu J.Z."/>
            <person name="Shao H.Z."/>
            <person name="Wang X."/>
            <person name="Wang C.C."/>
            <person name="Yang T.C."/>
            <person name="Huo Q.B."/>
            <person name="Li W."/>
            <person name="Chen H.Y."/>
            <person name="Chen S.E."/>
            <person name="Zhou L.G."/>
            <person name="Ni X.B."/>
            <person name="Tian J.H."/>
            <person name="Sheng Y."/>
            <person name="Liu T."/>
            <person name="Pan Y.S."/>
            <person name="Xia L.Y."/>
            <person name="Li J."/>
            <person name="Zhao F."/>
            <person name="Cao W.C."/>
        </authorList>
    </citation>
    <scope>NUCLEOTIDE SEQUENCE [LARGE SCALE GENOMIC DNA]</scope>
    <source>
        <strain evidence="1">Iper-2018</strain>
    </source>
</reference>